<dbReference type="OMA" id="FSQPQFF"/>
<feature type="compositionally biased region" description="Polar residues" evidence="1">
    <location>
        <begin position="18"/>
        <end position="32"/>
    </location>
</feature>
<dbReference type="eggNOG" id="ENOG502RDHB">
    <property type="taxonomic scope" value="Eukaryota"/>
</dbReference>
<feature type="compositionally biased region" description="Low complexity" evidence="1">
    <location>
        <begin position="534"/>
        <end position="547"/>
    </location>
</feature>
<feature type="compositionally biased region" description="Polar residues" evidence="1">
    <location>
        <begin position="727"/>
        <end position="738"/>
    </location>
</feature>
<dbReference type="KEGG" id="uma:UMAG_00590"/>
<dbReference type="Proteomes" id="UP000000561">
    <property type="component" value="Chromosome 1"/>
</dbReference>
<feature type="region of interest" description="Disordered" evidence="1">
    <location>
        <begin position="515"/>
        <end position="551"/>
    </location>
</feature>
<proteinExistence type="predicted"/>
<dbReference type="InParanoid" id="A0A0D1CGU9"/>
<feature type="region of interest" description="Disordered" evidence="1">
    <location>
        <begin position="254"/>
        <end position="331"/>
    </location>
</feature>
<gene>
    <name evidence="2" type="ORF">UMAG_00590</name>
</gene>
<evidence type="ECO:0000313" key="2">
    <source>
        <dbReference type="EMBL" id="KIS72172.1"/>
    </source>
</evidence>
<feature type="compositionally biased region" description="Polar residues" evidence="1">
    <location>
        <begin position="266"/>
        <end position="282"/>
    </location>
</feature>
<dbReference type="VEuPathDB" id="FungiDB:UMAG_00590"/>
<evidence type="ECO:0000256" key="1">
    <source>
        <dbReference type="SAM" id="MobiDB-lite"/>
    </source>
</evidence>
<name>A0A0D1CGU9_MYCMD</name>
<sequence length="818" mass="89851">MSARDVDFEFERAYQRLFASSTSVGPQTSGADKSSERSPQWRAESPKLTRTVSNDSRSGRATASTPRVDRPKQPRNIDAGLLSLSRQASFSKARPHSMRQETPQSQPDRRQGHPRPQAFQSPLDALARHKSASDSKGKARAYTHYEERPTPTPKPERNVTTPAPISLSIPPQSNSIPYQESVTYYPYPTGQPLHQLPGQLANAGSGIASVPGHAVAWTQPIAPAASMPAIAYPGFSASVIFSQPQFFASPPQAVQSMATPMPSDPGPQQRTSQQTGPASTSHNEQKQRESATTPSDSRQPPLASFPSPSASSFSSPSSPSSSSSPRKMNLDGIKATGTRWNEEQAAHLGNEENVSHIFKEPAYLKVVQRRALQTQSRDPKQKKVPVDENGVPIIRKRGRPPRIRENLQPAVSEINATASTVPIKKEAVQSPHSHVEASSPHLERCLALPEHRTRPHFKETHTLFVHSERRLRWLARIAISQTDQRTSAVYRAERSAAERIEWSRWGVSVAADVFLPHSQPTPPNDTQATSDDLPASQIQSQSQPDPSGLFPRDKRRAYVALRKELHSANRTASSRICVPRLVRYLAKVSAAAQAMTWSRRRRAYLDRKHRAAKLAKYMLKSVRPTALDVRRMWSVWALAEHARDSSKIGNGGASVQQREKGKGRVAFAATPSLEDVQQGVIARSAQTEDERRTPAPALEVAPQGASADGADIKGETRIKREPESPSVERNQSVPTLGPTQMPRAQLKQEPDSDIIMTPALTSPHLPASRSPESAQVARSAASLNPANGDVGARKEAPLFLRRNFRVYRLIGMTDFPIS</sequence>
<reference evidence="2 3" key="1">
    <citation type="journal article" date="2006" name="Nature">
        <title>Insights from the genome of the biotrophic fungal plant pathogen Ustilago maydis.</title>
        <authorList>
            <person name="Kamper J."/>
            <person name="Kahmann R."/>
            <person name="Bolker M."/>
            <person name="Ma L.J."/>
            <person name="Brefort T."/>
            <person name="Saville B.J."/>
            <person name="Banuett F."/>
            <person name="Kronstad J.W."/>
            <person name="Gold S.E."/>
            <person name="Muller O."/>
            <person name="Perlin M.H."/>
            <person name="Wosten H.A."/>
            <person name="de Vries R."/>
            <person name="Ruiz-Herrera J."/>
            <person name="Reynaga-Pena C.G."/>
            <person name="Snetselaar K."/>
            <person name="McCann M."/>
            <person name="Perez-Martin J."/>
            <person name="Feldbrugge M."/>
            <person name="Basse C.W."/>
            <person name="Steinberg G."/>
            <person name="Ibeas J.I."/>
            <person name="Holloman W."/>
            <person name="Guzman P."/>
            <person name="Farman M."/>
            <person name="Stajich J.E."/>
            <person name="Sentandreu R."/>
            <person name="Gonzalez-Prieto J.M."/>
            <person name="Kennell J.C."/>
            <person name="Molina L."/>
            <person name="Schirawski J."/>
            <person name="Mendoza-Mendoza A."/>
            <person name="Greilinger D."/>
            <person name="Munch K."/>
            <person name="Rossel N."/>
            <person name="Scherer M."/>
            <person name="Vranes M."/>
            <person name="Ladendorf O."/>
            <person name="Vincon V."/>
            <person name="Fuchs U."/>
            <person name="Sandrock B."/>
            <person name="Meng S."/>
            <person name="Ho E.C."/>
            <person name="Cahill M.J."/>
            <person name="Boyce K.J."/>
            <person name="Klose J."/>
            <person name="Klosterman S.J."/>
            <person name="Deelstra H.J."/>
            <person name="Ortiz-Castellanos L."/>
            <person name="Li W."/>
            <person name="Sanchez-Alonso P."/>
            <person name="Schreier P.H."/>
            <person name="Hauser-Hahn I."/>
            <person name="Vaupel M."/>
            <person name="Koopmann E."/>
            <person name="Friedrich G."/>
            <person name="Voss H."/>
            <person name="Schluter T."/>
            <person name="Margolis J."/>
            <person name="Platt D."/>
            <person name="Swimmer C."/>
            <person name="Gnirke A."/>
            <person name="Chen F."/>
            <person name="Vysotskaia V."/>
            <person name="Mannhaupt G."/>
            <person name="Guldener U."/>
            <person name="Munsterkotter M."/>
            <person name="Haase D."/>
            <person name="Oesterheld M."/>
            <person name="Mewes H.W."/>
            <person name="Mauceli E.W."/>
            <person name="DeCaprio D."/>
            <person name="Wade C.M."/>
            <person name="Butler J."/>
            <person name="Young S."/>
            <person name="Jaffe D.B."/>
            <person name="Calvo S."/>
            <person name="Nusbaum C."/>
            <person name="Galagan J."/>
            <person name="Birren B.W."/>
        </authorList>
    </citation>
    <scope>NUCLEOTIDE SEQUENCE [LARGE SCALE GENOMIC DNA]</scope>
    <source>
        <strain evidence="3">DSM 14603 / FGSC 9021 / UM521</strain>
    </source>
</reference>
<dbReference type="OrthoDB" id="2552174at2759"/>
<protein>
    <submittedName>
        <fullName evidence="2">Uncharacterized protein</fullName>
    </submittedName>
</protein>
<evidence type="ECO:0000313" key="3">
    <source>
        <dbReference type="Proteomes" id="UP000000561"/>
    </source>
</evidence>
<feature type="region of interest" description="Disordered" evidence="1">
    <location>
        <begin position="683"/>
        <end position="748"/>
    </location>
</feature>
<feature type="compositionally biased region" description="Low complexity" evidence="1">
    <location>
        <begin position="300"/>
        <end position="325"/>
    </location>
</feature>
<dbReference type="RefSeq" id="XP_011386415.1">
    <property type="nucleotide sequence ID" value="XM_011388113.1"/>
</dbReference>
<feature type="region of interest" description="Disordered" evidence="1">
    <location>
        <begin position="17"/>
        <end position="173"/>
    </location>
</feature>
<organism evidence="2 3">
    <name type="scientific">Mycosarcoma maydis</name>
    <name type="common">Corn smut fungus</name>
    <name type="synonym">Ustilago maydis</name>
    <dbReference type="NCBI Taxonomy" id="5270"/>
    <lineage>
        <taxon>Eukaryota</taxon>
        <taxon>Fungi</taxon>
        <taxon>Dikarya</taxon>
        <taxon>Basidiomycota</taxon>
        <taxon>Ustilaginomycotina</taxon>
        <taxon>Ustilaginomycetes</taxon>
        <taxon>Ustilaginales</taxon>
        <taxon>Ustilaginaceae</taxon>
        <taxon>Mycosarcoma</taxon>
    </lineage>
</organism>
<feature type="compositionally biased region" description="Basic and acidic residues" evidence="1">
    <location>
        <begin position="710"/>
        <end position="723"/>
    </location>
</feature>
<keyword evidence="3" id="KW-1185">Reference proteome</keyword>
<feature type="compositionally biased region" description="Basic and acidic residues" evidence="1">
    <location>
        <begin position="131"/>
        <end position="157"/>
    </location>
</feature>
<dbReference type="GeneID" id="23561848"/>
<feature type="compositionally biased region" description="Polar residues" evidence="1">
    <location>
        <begin position="48"/>
        <end position="65"/>
    </location>
</feature>
<dbReference type="EMBL" id="CM003140">
    <property type="protein sequence ID" value="KIS72172.1"/>
    <property type="molecule type" value="Genomic_DNA"/>
</dbReference>
<dbReference type="AlphaFoldDB" id="A0A0D1CGU9"/>
<feature type="compositionally biased region" description="Polar residues" evidence="1">
    <location>
        <begin position="158"/>
        <end position="173"/>
    </location>
</feature>
<accession>A0A0D1CGU9</accession>